<evidence type="ECO:0000313" key="7">
    <source>
        <dbReference type="Proteomes" id="UP000198923"/>
    </source>
</evidence>
<name>A0A1G8E259_9ACTN</name>
<reference evidence="6 7" key="1">
    <citation type="submission" date="2016-10" db="EMBL/GenBank/DDBJ databases">
        <authorList>
            <person name="de Groot N.N."/>
        </authorList>
    </citation>
    <scope>NUCLEOTIDE SEQUENCE [LARGE SCALE GENOMIC DNA]</scope>
    <source>
        <strain evidence="6 7">CPCC 201354</strain>
    </source>
</reference>
<evidence type="ECO:0000259" key="5">
    <source>
        <dbReference type="Pfam" id="PF08386"/>
    </source>
</evidence>
<evidence type="ECO:0000256" key="2">
    <source>
        <dbReference type="ARBA" id="ARBA00022801"/>
    </source>
</evidence>
<evidence type="ECO:0000256" key="1">
    <source>
        <dbReference type="ARBA" id="ARBA00010088"/>
    </source>
</evidence>
<sequence length="498" mass="52787">MAVPYWRVGLALAALLGAFACGRATPPRQAPESLTWTPCRVTGQPVRECATVSVPVDWRFPRGPRIDMAVSRVPAADHDNRIGVLIYNPGGPETQGLYAPIALWPPEIAARFDIVGFDPRGVGQSNRVDCGRPGGAVAELAKLPSLTHAPDVAALDIAARTYVSECRQKIGSLAGELGSLPTARDVDEIRRLLGEEKVTLWMHSYGSIIGQAYIATYPNRVRAALLTGAVDTATPGVDYTLSSRAQPTHAPTGDVLNDVITSNLRHSLAGFAPWCETHPQECYTSKDPIGEAKAVAQIERVPAPGEEPAYRTLLEAAWAVSLDPANWSRFSFAVSEARVGRPEALRRLAAIGIPADIGSATSSPESTALLLGVYCADFAWGATVERVLNDYRTSGDELPQTPGVASQFVTCGAWPRPSPPLGALRGAGHVRPLIVNGEMDRYAPVPGAEAVARRFNASLLIVKKTGAQVVGGGIPCADAAATAYLVDGRPPETRTCSP</sequence>
<proteinExistence type="inferred from homology"/>
<comment type="similarity">
    <text evidence="1">Belongs to the peptidase S33 family.</text>
</comment>
<dbReference type="PANTHER" id="PTHR43248">
    <property type="entry name" value="2-SUCCINYL-6-HYDROXY-2,4-CYCLOHEXADIENE-1-CARBOXYLATE SYNTHASE"/>
    <property type="match status" value="1"/>
</dbReference>
<dbReference type="GO" id="GO:0016787">
    <property type="term" value="F:hydrolase activity"/>
    <property type="evidence" value="ECO:0007669"/>
    <property type="project" value="UniProtKB-KW"/>
</dbReference>
<gene>
    <name evidence="6" type="ORF">SAMN05421505_11981</name>
</gene>
<dbReference type="InterPro" id="IPR000073">
    <property type="entry name" value="AB_hydrolase_1"/>
</dbReference>
<accession>A0A1G8E259</accession>
<dbReference type="Pfam" id="PF08386">
    <property type="entry name" value="Abhydrolase_4"/>
    <property type="match status" value="1"/>
</dbReference>
<evidence type="ECO:0000259" key="4">
    <source>
        <dbReference type="Pfam" id="PF00561"/>
    </source>
</evidence>
<dbReference type="AlphaFoldDB" id="A0A1G8E259"/>
<keyword evidence="3" id="KW-0732">Signal</keyword>
<evidence type="ECO:0000313" key="6">
    <source>
        <dbReference type="EMBL" id="SDH63931.1"/>
    </source>
</evidence>
<organism evidence="6 7">
    <name type="scientific">Sinosporangium album</name>
    <dbReference type="NCBI Taxonomy" id="504805"/>
    <lineage>
        <taxon>Bacteria</taxon>
        <taxon>Bacillati</taxon>
        <taxon>Actinomycetota</taxon>
        <taxon>Actinomycetes</taxon>
        <taxon>Streptosporangiales</taxon>
        <taxon>Streptosporangiaceae</taxon>
        <taxon>Sinosporangium</taxon>
    </lineage>
</organism>
<dbReference type="RefSeq" id="WP_176955554.1">
    <property type="nucleotide sequence ID" value="NZ_FNCN01000019.1"/>
</dbReference>
<dbReference type="PANTHER" id="PTHR43248:SF25">
    <property type="entry name" value="AB HYDROLASE-1 DOMAIN-CONTAINING PROTEIN-RELATED"/>
    <property type="match status" value="1"/>
</dbReference>
<feature type="domain" description="AB hydrolase-1" evidence="4">
    <location>
        <begin position="84"/>
        <end position="233"/>
    </location>
</feature>
<dbReference type="SUPFAM" id="SSF53474">
    <property type="entry name" value="alpha/beta-Hydrolases"/>
    <property type="match status" value="1"/>
</dbReference>
<dbReference type="EMBL" id="FNCN01000019">
    <property type="protein sequence ID" value="SDH63931.1"/>
    <property type="molecule type" value="Genomic_DNA"/>
</dbReference>
<feature type="chain" id="PRO_5038772171" evidence="3">
    <location>
        <begin position="21"/>
        <end position="498"/>
    </location>
</feature>
<dbReference type="Gene3D" id="3.40.50.1820">
    <property type="entry name" value="alpha/beta hydrolase"/>
    <property type="match status" value="1"/>
</dbReference>
<dbReference type="InterPro" id="IPR013595">
    <property type="entry name" value="Pept_S33_TAP-like_C"/>
</dbReference>
<dbReference type="PROSITE" id="PS51257">
    <property type="entry name" value="PROKAR_LIPOPROTEIN"/>
    <property type="match status" value="1"/>
</dbReference>
<feature type="signal peptide" evidence="3">
    <location>
        <begin position="1"/>
        <end position="20"/>
    </location>
</feature>
<dbReference type="Pfam" id="PF00561">
    <property type="entry name" value="Abhydrolase_1"/>
    <property type="match status" value="1"/>
</dbReference>
<dbReference type="STRING" id="504805.SAMN05421505_11981"/>
<dbReference type="InterPro" id="IPR029058">
    <property type="entry name" value="AB_hydrolase_fold"/>
</dbReference>
<protein>
    <submittedName>
        <fullName evidence="6">TAP-like protein</fullName>
    </submittedName>
</protein>
<evidence type="ECO:0000256" key="3">
    <source>
        <dbReference type="SAM" id="SignalP"/>
    </source>
</evidence>
<feature type="domain" description="Peptidase S33 tripeptidyl aminopeptidase-like C-terminal" evidence="5">
    <location>
        <begin position="404"/>
        <end position="493"/>
    </location>
</feature>
<keyword evidence="2" id="KW-0378">Hydrolase</keyword>
<keyword evidence="7" id="KW-1185">Reference proteome</keyword>
<dbReference type="Proteomes" id="UP000198923">
    <property type="component" value="Unassembled WGS sequence"/>
</dbReference>
<dbReference type="InterPro" id="IPR051601">
    <property type="entry name" value="Serine_prot/Carboxylest_S33"/>
</dbReference>